<dbReference type="CDD" id="cd17323">
    <property type="entry name" value="MFS_Tpo1_MDR_like"/>
    <property type="match status" value="1"/>
</dbReference>
<evidence type="ECO:0000256" key="2">
    <source>
        <dbReference type="ARBA" id="ARBA00022692"/>
    </source>
</evidence>
<evidence type="ECO:0000259" key="7">
    <source>
        <dbReference type="PROSITE" id="PS50850"/>
    </source>
</evidence>
<sequence>MDRKKEANIPELARNNSSLPESSRFHEPDLEKGELPGSVPSPPLSYDEPKKNPDLVNWEGPHDPENPRNFSRMRKWYITMMLSFFTFCITFSSSVFSQATAVTAKIYGVSVEVTTLGTALIVLGFALGPIIWGPLSEVYGRRLPMLVCFTISAIFQIPVAVAQNLATILICRFLIGAFGSVTLAVVGGALVDLWEPVDRGIAAAGFCAATFLGPIAGPIIVGLVALFSLPETFAPVILQNRAKRLRYETKNWALHSTLDESPLTINDIFHKYLSRPFEMLILEPILSLTTIYLSVVYGILYLFFFAYPISFGEVRGWEHPGVAALPFIGLLIGILLGCAVLIYISKHQYAQKLKETGNLVPEDRLPPMIFAAFTLPAGLFLFAWTSSPHITWVPQVIAGVPIGFGLIIIFLQGINYIVDVYLIYANSALAANTFIRSLLGAAFPMFASQMYHNLRVAWASSVLAFITLAMIPVPILFYVYGARIRAMSLFIPKVINSLSDTIPGLGDGRKPHAMPARRRTRKPAKATPVEEVEAAVESEEQEEEEEEEEEAQSDQDKGDGSLHKLQFNQAISWKAGKAIPVAHLLQRLEELGSELRMLDQEDIDRNSLTKVSQELADGHLLGHRDKGVRAWTACCVVDILRLCAPNAPFTVNQLKDIFTLIVTSIIPALADPSNAYNDQHIYVLSSLADVKSIVLLTDVHAPDTLILPLFSSCFDIVSGSSKASTGEDLAKNVEYDMTRLLAPIIDEAPSLAPEVIDVIVAQFLRVDPRAIDHSLSTSTGKGKKGATGVVDAKQGTLLLKDYPPAYNMAKAICNACPEKLTSYISQYFNNVILDASGPSGINGLKNRRNSLDESEDEGENIKDLNKAHRLIRELWRACPDVLQHVIPQLEAELSADSISLRLLATQTIGDLAAGIGVAGPPPDPLLDPAAYPRPSLSDDTDSVSQVNALLNPLSPKPFSQSHSSAYESFLSRRQDKSPSVRASWATAIGRILHTSAGGTGLNTAESNNLIAGLARALGDADEKVRIAAVEALAKFGYKDVIKKLGSDGGLSEPDSLLSVLAARVKDRKHAVREQAMNVLGKMWAVASGDIEANNEEVMTILKDAPSKIFDAYYTNDLDLQVLLDHVIYEVLLPLTYPPIKSKQAKGQSQKSKTAKGNQEDDVDPDSIRARRILTLVNGLDEKSKNVFFAFQSRQLKMRAFMDFYLTACEEYNGGVMDDNEEAVKSKLTRVIDQLSKMLPETSRASADLWKFVKMHDRRSYQLIRFAMAAASDYRIVARAIRELSNRILSSTSATTTMLESLIPLIYRSSSLIFNRSHIPCIMTISRTDEHGLGNVAHEFLRETSSQNPEVLETHVQEMCKDLESQAPNAQRSDDPAVEEILMACAGFAKKLPAKLPTHKQFQVALINYAMYSSSPVAAKCAVSIIMATSDKKEMYARDLVKKSVQKFTYGSNHFLTKLAALSQLTLLASKEVDREEDAILRIATDQILFKNRNPDPNPGYSWSDEADEELQAKEWALKILVNRVRSREYSDDDEEFRQYADSVYAILNTLIEKNGELSKTEDTPWSQRSRLRLMAAKLVVKLCASKSVCDRMFTPQNFNAIALVTQDPLLEVRRGFIGQVKKRLVQTPNLNPRWYLITFLVAFEPNGNLYDSTLTWIRSRASFFSRRPSSSAAGPDQQSSQTTMEALFARLLSLLAHHPDYPPEGSDELTIEEDLVSFCRYILFYLSAVANENNLSLIFHIAQRVKQAQDAISDPEASAIMSARLHTLSDLSQALIRRFAECYSQQHKIGGSGSTGVANILQTFPGKMRLPSSLFANIPSHEEAQSTAEKNFLPEVVENRLDRVVRRFMKPKTMNASSVAGKKRKIDYKSSTKPTADDDDDNAYENGGSSKKQRKEKKQTSSRTVPIRRKSTAGGSEPKRKKKKDGDDWDSDGDEGAKPSSAAARRRSGRGTKNMNVSYAEGDSDEDDKEMQAWDERGDQREEAPDSEEDDSDNDSAEEGEGEENDLPQVPEDAEMSDVPQDLSTPEVSSSPTPEPSSPALETRKSKRGRPAKPAPKTVKNPPGRPKRNVKS</sequence>
<keyword evidence="2 6" id="KW-0812">Transmembrane</keyword>
<dbReference type="InterPro" id="IPR020846">
    <property type="entry name" value="MFS_dom"/>
</dbReference>
<evidence type="ECO:0000313" key="8">
    <source>
        <dbReference type="EMBL" id="OAL64893.1"/>
    </source>
</evidence>
<dbReference type="PROSITE" id="PS50850">
    <property type="entry name" value="MFS"/>
    <property type="match status" value="1"/>
</dbReference>
<keyword evidence="3 6" id="KW-1133">Transmembrane helix</keyword>
<feature type="transmembrane region" description="Helical" evidence="6">
    <location>
        <begin position="396"/>
        <end position="417"/>
    </location>
</feature>
<dbReference type="InterPro" id="IPR011701">
    <property type="entry name" value="MFS"/>
</dbReference>
<dbReference type="FunFam" id="1.20.1250.20:FF:000011">
    <property type="entry name" value="MFS multidrug transporter, putative"/>
    <property type="match status" value="1"/>
</dbReference>
<protein>
    <submittedName>
        <fullName evidence="8">Sister chromatid cohesion and DNA repair protein BimD</fullName>
    </submittedName>
</protein>
<feature type="region of interest" description="Disordered" evidence="5">
    <location>
        <begin position="1"/>
        <end position="64"/>
    </location>
</feature>
<dbReference type="InterPro" id="IPR011989">
    <property type="entry name" value="ARM-like"/>
</dbReference>
<feature type="transmembrane region" description="Helical" evidence="6">
    <location>
        <begin position="76"/>
        <end position="96"/>
    </location>
</feature>
<keyword evidence="4 6" id="KW-0472">Membrane</keyword>
<feature type="compositionally biased region" description="Low complexity" evidence="5">
    <location>
        <begin position="1142"/>
        <end position="1156"/>
    </location>
</feature>
<accession>A0A178EZV3</accession>
<dbReference type="CDD" id="cd19953">
    <property type="entry name" value="PDS5"/>
    <property type="match status" value="1"/>
</dbReference>
<feature type="compositionally biased region" description="Basic and acidic residues" evidence="5">
    <location>
        <begin position="23"/>
        <end position="34"/>
    </location>
</feature>
<dbReference type="Gene3D" id="1.20.1250.20">
    <property type="entry name" value="MFS general substrate transporter like domains"/>
    <property type="match status" value="1"/>
</dbReference>
<comment type="caution">
    <text evidence="8">The sequence shown here is derived from an EMBL/GenBank/DDBJ whole genome shotgun (WGS) entry which is preliminary data.</text>
</comment>
<feature type="compositionally biased region" description="Basic and acidic residues" evidence="5">
    <location>
        <begin position="1970"/>
        <end position="1984"/>
    </location>
</feature>
<feature type="domain" description="Major facilitator superfamily (MFS) profile" evidence="7">
    <location>
        <begin position="78"/>
        <end position="487"/>
    </location>
</feature>
<name>A0A178EZV3_TRIRU</name>
<dbReference type="Gene3D" id="1.25.10.10">
    <property type="entry name" value="Leucine-rich Repeat Variant"/>
    <property type="match status" value="1"/>
</dbReference>
<feature type="transmembrane region" description="Helical" evidence="6">
    <location>
        <begin position="285"/>
        <end position="309"/>
    </location>
</feature>
<dbReference type="Pfam" id="PF20168">
    <property type="entry name" value="PDS5"/>
    <property type="match status" value="1"/>
</dbReference>
<dbReference type="SUPFAM" id="SSF48371">
    <property type="entry name" value="ARM repeat"/>
    <property type="match status" value="1"/>
</dbReference>
<dbReference type="GO" id="GO:0022857">
    <property type="term" value="F:transmembrane transporter activity"/>
    <property type="evidence" value="ECO:0007669"/>
    <property type="project" value="InterPro"/>
</dbReference>
<dbReference type="PANTHER" id="PTHR23502">
    <property type="entry name" value="MAJOR FACILITATOR SUPERFAMILY"/>
    <property type="match status" value="1"/>
</dbReference>
<feature type="transmembrane region" description="Helical" evidence="6">
    <location>
        <begin position="143"/>
        <end position="161"/>
    </location>
</feature>
<dbReference type="EMBL" id="LHPM01000015">
    <property type="protein sequence ID" value="OAL64893.1"/>
    <property type="molecule type" value="Genomic_DNA"/>
</dbReference>
<evidence type="ECO:0000256" key="3">
    <source>
        <dbReference type="ARBA" id="ARBA00022989"/>
    </source>
</evidence>
<evidence type="ECO:0000256" key="5">
    <source>
        <dbReference type="SAM" id="MobiDB-lite"/>
    </source>
</evidence>
<dbReference type="PANTHER" id="PTHR23502:SF47">
    <property type="entry name" value="MAJOR FACILITATOR SUPERFAMILY (MFS) PROFILE DOMAIN-CONTAINING PROTEIN-RELATED"/>
    <property type="match status" value="1"/>
</dbReference>
<feature type="region of interest" description="Disordered" evidence="5">
    <location>
        <begin position="1142"/>
        <end position="1163"/>
    </location>
</feature>
<feature type="compositionally biased region" description="Basic residues" evidence="5">
    <location>
        <begin position="511"/>
        <end position="524"/>
    </location>
</feature>
<feature type="transmembrane region" description="Helical" evidence="6">
    <location>
        <begin position="365"/>
        <end position="384"/>
    </location>
</feature>
<feature type="region of interest" description="Disordered" evidence="5">
    <location>
        <begin position="1854"/>
        <end position="2072"/>
    </location>
</feature>
<reference evidence="8 9" key="1">
    <citation type="submission" date="2016-05" db="EMBL/GenBank/DDBJ databases">
        <title>Genome sequencing of Trichophyton rubrum CMCC(F)T1i isolated from hair.</title>
        <authorList>
            <person name="Zhan P."/>
            <person name="Tao Y."/>
            <person name="Liu W."/>
        </authorList>
    </citation>
    <scope>NUCLEOTIDE SEQUENCE [LARGE SCALE GENOMIC DNA]</scope>
    <source>
        <strain evidence="9">CMCC(F)T1i</strain>
    </source>
</reference>
<feature type="transmembrane region" description="Helical" evidence="6">
    <location>
        <begin position="456"/>
        <end position="480"/>
    </location>
</feature>
<feature type="transmembrane region" description="Helical" evidence="6">
    <location>
        <begin position="116"/>
        <end position="136"/>
    </location>
</feature>
<proteinExistence type="predicted"/>
<comment type="subcellular location">
    <subcellularLocation>
        <location evidence="1">Membrane</location>
        <topology evidence="1">Multi-pass membrane protein</topology>
    </subcellularLocation>
</comment>
<evidence type="ECO:0000256" key="1">
    <source>
        <dbReference type="ARBA" id="ARBA00004141"/>
    </source>
</evidence>
<evidence type="ECO:0000256" key="4">
    <source>
        <dbReference type="ARBA" id="ARBA00023136"/>
    </source>
</evidence>
<feature type="transmembrane region" description="Helical" evidence="6">
    <location>
        <begin position="167"/>
        <end position="191"/>
    </location>
</feature>
<dbReference type="VEuPathDB" id="FungiDB:TERG_12503"/>
<dbReference type="GO" id="GO:0005886">
    <property type="term" value="C:plasma membrane"/>
    <property type="evidence" value="ECO:0007669"/>
    <property type="project" value="TreeGrafter"/>
</dbReference>
<dbReference type="InterPro" id="IPR016024">
    <property type="entry name" value="ARM-type_fold"/>
</dbReference>
<dbReference type="Proteomes" id="UP000243015">
    <property type="component" value="Unassembled WGS sequence"/>
</dbReference>
<evidence type="ECO:0000256" key="6">
    <source>
        <dbReference type="SAM" id="Phobius"/>
    </source>
</evidence>
<dbReference type="VEuPathDB" id="FungiDB:TERG_05341"/>
<dbReference type="Pfam" id="PF07690">
    <property type="entry name" value="MFS_1"/>
    <property type="match status" value="1"/>
</dbReference>
<evidence type="ECO:0000313" key="9">
    <source>
        <dbReference type="Proteomes" id="UP000243015"/>
    </source>
</evidence>
<feature type="region of interest" description="Disordered" evidence="5">
    <location>
        <begin position="506"/>
        <end position="560"/>
    </location>
</feature>
<dbReference type="VEuPathDB" id="FungiDB:TERG_05342"/>
<dbReference type="InterPro" id="IPR036259">
    <property type="entry name" value="MFS_trans_sf"/>
</dbReference>
<gene>
    <name evidence="8" type="ORF">A7C99_4329</name>
</gene>
<feature type="compositionally biased region" description="Acidic residues" evidence="5">
    <location>
        <begin position="1985"/>
        <end position="2016"/>
    </location>
</feature>
<organism evidence="8 9">
    <name type="scientific">Trichophyton rubrum</name>
    <name type="common">Athlete's foot fungus</name>
    <name type="synonym">Epidermophyton rubrum</name>
    <dbReference type="NCBI Taxonomy" id="5551"/>
    <lineage>
        <taxon>Eukaryota</taxon>
        <taxon>Fungi</taxon>
        <taxon>Dikarya</taxon>
        <taxon>Ascomycota</taxon>
        <taxon>Pezizomycotina</taxon>
        <taxon>Eurotiomycetes</taxon>
        <taxon>Eurotiomycetidae</taxon>
        <taxon>Onygenales</taxon>
        <taxon>Arthrodermataceae</taxon>
        <taxon>Trichophyton</taxon>
    </lineage>
</organism>
<feature type="transmembrane region" description="Helical" evidence="6">
    <location>
        <begin position="321"/>
        <end position="345"/>
    </location>
</feature>
<feature type="compositionally biased region" description="Acidic residues" evidence="5">
    <location>
        <begin position="530"/>
        <end position="553"/>
    </location>
</feature>
<feature type="transmembrane region" description="Helical" evidence="6">
    <location>
        <begin position="203"/>
        <end position="229"/>
    </location>
</feature>
<dbReference type="SUPFAM" id="SSF103473">
    <property type="entry name" value="MFS general substrate transporter"/>
    <property type="match status" value="1"/>
</dbReference>